<dbReference type="EMBL" id="AYZI01000005">
    <property type="protein sequence ID" value="KRM91418.1"/>
    <property type="molecule type" value="Genomic_DNA"/>
</dbReference>
<gene>
    <name evidence="7" type="ORF">FC87_GL000929</name>
</gene>
<keyword evidence="5" id="KW-0777">Teichoic acid biosynthesis</keyword>
<protein>
    <recommendedName>
        <fullName evidence="9">CDP-glycerol poly(Glycerophosphate) glycerophosphotransferase</fullName>
    </recommendedName>
</protein>
<dbReference type="GO" id="GO:0019350">
    <property type="term" value="P:teichoic acid biosynthetic process"/>
    <property type="evidence" value="ECO:0007669"/>
    <property type="project" value="UniProtKB-KW"/>
</dbReference>
<organism evidence="7 8">
    <name type="scientific">Fructilactobacillus florum DSM 22689 = JCM 16035</name>
    <dbReference type="NCBI Taxonomy" id="1423745"/>
    <lineage>
        <taxon>Bacteria</taxon>
        <taxon>Bacillati</taxon>
        <taxon>Bacillota</taxon>
        <taxon>Bacilli</taxon>
        <taxon>Lactobacillales</taxon>
        <taxon>Lactobacillaceae</taxon>
        <taxon>Fructilactobacillus</taxon>
    </lineage>
</organism>
<sequence>MKVIYTWLIRLVSSLCYFRKKKNVYYLMSYSNNLHLIKRIAATLPNDQKLVVWYNPRVLVAAYDLKAFGIETIPLHKNWWFILRQIPRLMTARVLFCDNYYSLLAGLVRPKTKMKIVQLWHADGSIKRFGWKNPRNLQKSFLQRRRHQQVYNQFDEFLLSSPQMGLIFKESFALKRAKLLPMGSPRSDRLFSNKWLTQVQKRVYLAAPELKNKRVILYAPTFRRTGQINPPLGTIAALTADPDAIVAIKLYQEVDRSQLHLDQLHQERVKIYDEFSTTDLMTVADTFVTDYSSYAFDYSLMGGQRQAIFYMYDLEDFKKVPGIQPDFQAWLPTAPITTPQELAVAICQQQSTDFTTFNQMWNTYNDGHVYQRVLDRYVLATNHKGA</sequence>
<comment type="caution">
    <text evidence="7">The sequence shown here is derived from an EMBL/GenBank/DDBJ whole genome shotgun (WGS) entry which is preliminary data.</text>
</comment>
<dbReference type="PATRIC" id="fig|1423745.4.peg.990"/>
<keyword evidence="3" id="KW-1003">Cell membrane</keyword>
<dbReference type="GO" id="GO:0047355">
    <property type="term" value="F:CDP-glycerol glycerophosphotransferase activity"/>
    <property type="evidence" value="ECO:0007669"/>
    <property type="project" value="InterPro"/>
</dbReference>
<evidence type="ECO:0000256" key="1">
    <source>
        <dbReference type="ARBA" id="ARBA00004202"/>
    </source>
</evidence>
<dbReference type="InterPro" id="IPR043148">
    <property type="entry name" value="TagF_C"/>
</dbReference>
<evidence type="ECO:0000256" key="6">
    <source>
        <dbReference type="ARBA" id="ARBA00023136"/>
    </source>
</evidence>
<dbReference type="AlphaFoldDB" id="A0A0R2CJG1"/>
<comment type="subcellular location">
    <subcellularLocation>
        <location evidence="1">Cell membrane</location>
        <topology evidence="1">Peripheral membrane protein</topology>
    </subcellularLocation>
</comment>
<dbReference type="Pfam" id="PF04464">
    <property type="entry name" value="Glyphos_transf"/>
    <property type="match status" value="1"/>
</dbReference>
<evidence type="ECO:0000256" key="4">
    <source>
        <dbReference type="ARBA" id="ARBA00022679"/>
    </source>
</evidence>
<evidence type="ECO:0000313" key="8">
    <source>
        <dbReference type="Proteomes" id="UP000051586"/>
    </source>
</evidence>
<evidence type="ECO:0000256" key="2">
    <source>
        <dbReference type="ARBA" id="ARBA00010488"/>
    </source>
</evidence>
<evidence type="ECO:0000313" key="7">
    <source>
        <dbReference type="EMBL" id="KRM91418.1"/>
    </source>
</evidence>
<comment type="similarity">
    <text evidence="2">Belongs to the CDP-glycerol glycerophosphotransferase family.</text>
</comment>
<dbReference type="RefSeq" id="WP_056961673.1">
    <property type="nucleotide sequence ID" value="NZ_AYZI01000005.1"/>
</dbReference>
<name>A0A0R2CJG1_9LACO</name>
<dbReference type="InterPro" id="IPR043149">
    <property type="entry name" value="TagF_N"/>
</dbReference>
<dbReference type="PANTHER" id="PTHR37316:SF1">
    <property type="entry name" value="TEICHOIC ACID GLYCEROL-PHOSPHATE PRIMASE"/>
    <property type="match status" value="1"/>
</dbReference>
<dbReference type="InterPro" id="IPR007554">
    <property type="entry name" value="Glycerophosphate_synth"/>
</dbReference>
<proteinExistence type="inferred from homology"/>
<dbReference type="GO" id="GO:0005886">
    <property type="term" value="C:plasma membrane"/>
    <property type="evidence" value="ECO:0007669"/>
    <property type="project" value="UniProtKB-SubCell"/>
</dbReference>
<keyword evidence="6" id="KW-0472">Membrane</keyword>
<keyword evidence="4" id="KW-0808">Transferase</keyword>
<evidence type="ECO:0008006" key="9">
    <source>
        <dbReference type="Google" id="ProtNLM"/>
    </source>
</evidence>
<dbReference type="PANTHER" id="PTHR37316">
    <property type="entry name" value="TEICHOIC ACID GLYCEROL-PHOSPHATE PRIMASE"/>
    <property type="match status" value="1"/>
</dbReference>
<dbReference type="Proteomes" id="UP000051586">
    <property type="component" value="Unassembled WGS sequence"/>
</dbReference>
<evidence type="ECO:0000256" key="5">
    <source>
        <dbReference type="ARBA" id="ARBA00022944"/>
    </source>
</evidence>
<accession>A0A0R2CJG1</accession>
<dbReference type="Gene3D" id="3.40.50.12580">
    <property type="match status" value="1"/>
</dbReference>
<dbReference type="InterPro" id="IPR051612">
    <property type="entry name" value="Teichoic_Acid_Biosynth"/>
</dbReference>
<reference evidence="7 8" key="1">
    <citation type="journal article" date="2015" name="Genome Announc.">
        <title>Expanding the biotechnology potential of lactobacilli through comparative genomics of 213 strains and associated genera.</title>
        <authorList>
            <person name="Sun Z."/>
            <person name="Harris H.M."/>
            <person name="McCann A."/>
            <person name="Guo C."/>
            <person name="Argimon S."/>
            <person name="Zhang W."/>
            <person name="Yang X."/>
            <person name="Jeffery I.B."/>
            <person name="Cooney J.C."/>
            <person name="Kagawa T.F."/>
            <person name="Liu W."/>
            <person name="Song Y."/>
            <person name="Salvetti E."/>
            <person name="Wrobel A."/>
            <person name="Rasinkangas P."/>
            <person name="Parkhill J."/>
            <person name="Rea M.C."/>
            <person name="O'Sullivan O."/>
            <person name="Ritari J."/>
            <person name="Douillard F.P."/>
            <person name="Paul Ross R."/>
            <person name="Yang R."/>
            <person name="Briner A.E."/>
            <person name="Felis G.E."/>
            <person name="de Vos W.M."/>
            <person name="Barrangou R."/>
            <person name="Klaenhammer T.R."/>
            <person name="Caufield P.W."/>
            <person name="Cui Y."/>
            <person name="Zhang H."/>
            <person name="O'Toole P.W."/>
        </authorList>
    </citation>
    <scope>NUCLEOTIDE SEQUENCE [LARGE SCALE GENOMIC DNA]</scope>
    <source>
        <strain evidence="7 8">DSM 22689</strain>
    </source>
</reference>
<evidence type="ECO:0000256" key="3">
    <source>
        <dbReference type="ARBA" id="ARBA00022475"/>
    </source>
</evidence>
<dbReference type="Gene3D" id="3.40.50.11820">
    <property type="match status" value="1"/>
</dbReference>
<dbReference type="SUPFAM" id="SSF53756">
    <property type="entry name" value="UDP-Glycosyltransferase/glycogen phosphorylase"/>
    <property type="match status" value="1"/>
</dbReference>
<dbReference type="STRING" id="1423745.GCA_001311215_00322"/>